<evidence type="ECO:0000313" key="1">
    <source>
        <dbReference type="EMBL" id="KAH7166218.1"/>
    </source>
</evidence>
<keyword evidence="2" id="KW-1185">Reference proteome</keyword>
<gene>
    <name evidence="1" type="ORF">EDB81DRAFT_279660</name>
</gene>
<protein>
    <submittedName>
        <fullName evidence="1">Uncharacterized protein</fullName>
    </submittedName>
</protein>
<sequence>MAAFFSFLSLLAGRGGGFFFGRFFYNLTVSLFLFDETKTLVLSHPVELIVTPPFSLTSLTRLIAYTYDSHIPCTAHNSQLTTSCSAASPRKNESLAPLGMGWCS</sequence>
<dbReference type="Proteomes" id="UP000738349">
    <property type="component" value="Unassembled WGS sequence"/>
</dbReference>
<dbReference type="EMBL" id="JAGMUV010000003">
    <property type="protein sequence ID" value="KAH7166218.1"/>
    <property type="molecule type" value="Genomic_DNA"/>
</dbReference>
<proteinExistence type="predicted"/>
<comment type="caution">
    <text evidence="1">The sequence shown here is derived from an EMBL/GenBank/DDBJ whole genome shotgun (WGS) entry which is preliminary data.</text>
</comment>
<organism evidence="1 2">
    <name type="scientific">Dactylonectria macrodidyma</name>
    <dbReference type="NCBI Taxonomy" id="307937"/>
    <lineage>
        <taxon>Eukaryota</taxon>
        <taxon>Fungi</taxon>
        <taxon>Dikarya</taxon>
        <taxon>Ascomycota</taxon>
        <taxon>Pezizomycotina</taxon>
        <taxon>Sordariomycetes</taxon>
        <taxon>Hypocreomycetidae</taxon>
        <taxon>Hypocreales</taxon>
        <taxon>Nectriaceae</taxon>
        <taxon>Dactylonectria</taxon>
    </lineage>
</organism>
<dbReference type="AlphaFoldDB" id="A0A9P9FPC3"/>
<accession>A0A9P9FPC3</accession>
<evidence type="ECO:0000313" key="2">
    <source>
        <dbReference type="Proteomes" id="UP000738349"/>
    </source>
</evidence>
<name>A0A9P9FPC3_9HYPO</name>
<reference evidence="1" key="1">
    <citation type="journal article" date="2021" name="Nat. Commun.">
        <title>Genetic determinants of endophytism in the Arabidopsis root mycobiome.</title>
        <authorList>
            <person name="Mesny F."/>
            <person name="Miyauchi S."/>
            <person name="Thiergart T."/>
            <person name="Pickel B."/>
            <person name="Atanasova L."/>
            <person name="Karlsson M."/>
            <person name="Huettel B."/>
            <person name="Barry K.W."/>
            <person name="Haridas S."/>
            <person name="Chen C."/>
            <person name="Bauer D."/>
            <person name="Andreopoulos W."/>
            <person name="Pangilinan J."/>
            <person name="LaButti K."/>
            <person name="Riley R."/>
            <person name="Lipzen A."/>
            <person name="Clum A."/>
            <person name="Drula E."/>
            <person name="Henrissat B."/>
            <person name="Kohler A."/>
            <person name="Grigoriev I.V."/>
            <person name="Martin F.M."/>
            <person name="Hacquard S."/>
        </authorList>
    </citation>
    <scope>NUCLEOTIDE SEQUENCE</scope>
    <source>
        <strain evidence="1">MPI-CAGE-AT-0147</strain>
    </source>
</reference>